<gene>
    <name evidence="6" type="ORF">IAB05_05510</name>
</gene>
<dbReference type="CDD" id="cd00730">
    <property type="entry name" value="rubredoxin"/>
    <property type="match status" value="1"/>
</dbReference>
<keyword evidence="3" id="KW-0249">Electron transport</keyword>
<evidence type="ECO:0000256" key="3">
    <source>
        <dbReference type="ARBA" id="ARBA00022982"/>
    </source>
</evidence>
<proteinExistence type="predicted"/>
<dbReference type="AlphaFoldDB" id="A0A9D1SI53"/>
<keyword evidence="1" id="KW-0813">Transport</keyword>
<evidence type="ECO:0000313" key="6">
    <source>
        <dbReference type="EMBL" id="HIU60830.1"/>
    </source>
</evidence>
<evidence type="ECO:0000313" key="7">
    <source>
        <dbReference type="Proteomes" id="UP000824094"/>
    </source>
</evidence>
<evidence type="ECO:0000259" key="5">
    <source>
        <dbReference type="PROSITE" id="PS50903"/>
    </source>
</evidence>
<dbReference type="GO" id="GO:0005506">
    <property type="term" value="F:iron ion binding"/>
    <property type="evidence" value="ECO:0007669"/>
    <property type="project" value="InterPro"/>
</dbReference>
<dbReference type="InterPro" id="IPR024935">
    <property type="entry name" value="Rubredoxin_dom"/>
</dbReference>
<keyword evidence="2" id="KW-0479">Metal-binding</keyword>
<feature type="domain" description="Rubredoxin-like" evidence="5">
    <location>
        <begin position="2"/>
        <end position="43"/>
    </location>
</feature>
<protein>
    <submittedName>
        <fullName evidence="6">Rubredoxin</fullName>
    </submittedName>
</protein>
<comment type="caution">
    <text evidence="6">The sequence shown here is derived from an EMBL/GenBank/DDBJ whole genome shotgun (WGS) entry which is preliminary data.</text>
</comment>
<evidence type="ECO:0000256" key="4">
    <source>
        <dbReference type="ARBA" id="ARBA00023004"/>
    </source>
</evidence>
<evidence type="ECO:0000256" key="2">
    <source>
        <dbReference type="ARBA" id="ARBA00022723"/>
    </source>
</evidence>
<dbReference type="PROSITE" id="PS50903">
    <property type="entry name" value="RUBREDOXIN_LIKE"/>
    <property type="match status" value="1"/>
</dbReference>
<dbReference type="Proteomes" id="UP000824094">
    <property type="component" value="Unassembled WGS sequence"/>
</dbReference>
<reference evidence="6" key="1">
    <citation type="submission" date="2020-10" db="EMBL/GenBank/DDBJ databases">
        <authorList>
            <person name="Gilroy R."/>
        </authorList>
    </citation>
    <scope>NUCLEOTIDE SEQUENCE</scope>
    <source>
        <strain evidence="6">18911</strain>
    </source>
</reference>
<reference evidence="6" key="2">
    <citation type="journal article" date="2021" name="PeerJ">
        <title>Extensive microbial diversity within the chicken gut microbiome revealed by metagenomics and culture.</title>
        <authorList>
            <person name="Gilroy R."/>
            <person name="Ravi A."/>
            <person name="Getino M."/>
            <person name="Pursley I."/>
            <person name="Horton D.L."/>
            <person name="Alikhan N.F."/>
            <person name="Baker D."/>
            <person name="Gharbi K."/>
            <person name="Hall N."/>
            <person name="Watson M."/>
            <person name="Adriaenssens E.M."/>
            <person name="Foster-Nyarko E."/>
            <person name="Jarju S."/>
            <person name="Secka A."/>
            <person name="Antonio M."/>
            <person name="Oren A."/>
            <person name="Chaudhuri R.R."/>
            <person name="La Ragione R."/>
            <person name="Hildebrand F."/>
            <person name="Pallen M.J."/>
        </authorList>
    </citation>
    <scope>NUCLEOTIDE SEQUENCE</scope>
    <source>
        <strain evidence="6">18911</strain>
    </source>
</reference>
<dbReference type="Pfam" id="PF00301">
    <property type="entry name" value="Rubredoxin"/>
    <property type="match status" value="1"/>
</dbReference>
<dbReference type="SUPFAM" id="SSF57802">
    <property type="entry name" value="Rubredoxin-like"/>
    <property type="match status" value="1"/>
</dbReference>
<name>A0A9D1SI53_9FIRM</name>
<dbReference type="Gene3D" id="2.20.28.10">
    <property type="match status" value="1"/>
</dbReference>
<keyword evidence="4" id="KW-0408">Iron</keyword>
<organism evidence="6 7">
    <name type="scientific">Candidatus Stercoripulliclostridium merdigallinarum</name>
    <dbReference type="NCBI Taxonomy" id="2840951"/>
    <lineage>
        <taxon>Bacteria</taxon>
        <taxon>Bacillati</taxon>
        <taxon>Bacillota</taxon>
        <taxon>Clostridia</taxon>
        <taxon>Eubacteriales</taxon>
        <taxon>Candidatus Stercoripulliclostridium</taxon>
    </lineage>
</organism>
<accession>A0A9D1SI53</accession>
<sequence length="44" mass="5009">MKYICDVCGYEYDEEAEGVKWEDLPEDFVCPLCGVGKDQFSPAE</sequence>
<evidence type="ECO:0000256" key="1">
    <source>
        <dbReference type="ARBA" id="ARBA00022448"/>
    </source>
</evidence>
<dbReference type="EMBL" id="DVNF01000159">
    <property type="protein sequence ID" value="HIU60830.1"/>
    <property type="molecule type" value="Genomic_DNA"/>
</dbReference>
<dbReference type="InterPro" id="IPR024934">
    <property type="entry name" value="Rubredoxin-like_dom"/>
</dbReference>